<dbReference type="EMBL" id="CAXHTB010000009">
    <property type="protein sequence ID" value="CAL0312206.1"/>
    <property type="molecule type" value="Genomic_DNA"/>
</dbReference>
<name>A0AAV1WU03_LUPLU</name>
<organism evidence="2 3">
    <name type="scientific">Lupinus luteus</name>
    <name type="common">European yellow lupine</name>
    <dbReference type="NCBI Taxonomy" id="3873"/>
    <lineage>
        <taxon>Eukaryota</taxon>
        <taxon>Viridiplantae</taxon>
        <taxon>Streptophyta</taxon>
        <taxon>Embryophyta</taxon>
        <taxon>Tracheophyta</taxon>
        <taxon>Spermatophyta</taxon>
        <taxon>Magnoliopsida</taxon>
        <taxon>eudicotyledons</taxon>
        <taxon>Gunneridae</taxon>
        <taxon>Pentapetalae</taxon>
        <taxon>rosids</taxon>
        <taxon>fabids</taxon>
        <taxon>Fabales</taxon>
        <taxon>Fabaceae</taxon>
        <taxon>Papilionoideae</taxon>
        <taxon>50 kb inversion clade</taxon>
        <taxon>genistoids sensu lato</taxon>
        <taxon>core genistoids</taxon>
        <taxon>Genisteae</taxon>
        <taxon>Lupinus</taxon>
    </lineage>
</organism>
<keyword evidence="3" id="KW-1185">Reference proteome</keyword>
<dbReference type="AlphaFoldDB" id="A0AAV1WU03"/>
<evidence type="ECO:0000313" key="2">
    <source>
        <dbReference type="EMBL" id="CAL0312206.1"/>
    </source>
</evidence>
<protein>
    <submittedName>
        <fullName evidence="2">Uncharacterized protein</fullName>
    </submittedName>
</protein>
<evidence type="ECO:0000256" key="1">
    <source>
        <dbReference type="SAM" id="MobiDB-lite"/>
    </source>
</evidence>
<comment type="caution">
    <text evidence="2">The sequence shown here is derived from an EMBL/GenBank/DDBJ whole genome shotgun (WGS) entry which is preliminary data.</text>
</comment>
<accession>A0AAV1WU03</accession>
<dbReference type="PANTHER" id="PTHR46872">
    <property type="entry name" value="DNA BINDING PROTEIN"/>
    <property type="match status" value="1"/>
</dbReference>
<sequence>MVLNINGLGSFLSCIFILHEALQTATKANIVSYVFIYLMRCCFRVLNSPLFQHRTTMGYKRCLEVNEFGDLCLNKAKRLESNNALVAFNDNPVVKTVNSGGNEDSFYNIQWYDAIQADTTFEAPPAQVSNVQISGHFSSCFSEDDSGSGATSLSSASSDCLEFDIPQKTHAPSDDVYSASDCSLRKPVPVGPNHQAVIPVWTGKLNKISNFGIYNDDNPSSALVSIHPAHDNEERLMGTRVLPMPDSSLYYSAKCNKDGEGRSECNCLDQSSIRCVRHHVREARENMKKSLGMENFVNLGFCDMGEDVALKWSEEDGEFFHEVVYSNPASVGINFWNHLSAAFPARTNKEIVSYYFNVFILRRRAAQNRSRFLDIDSDDDECHTNNQQFYSYENSEDDSGVESVGDLVHIQSQNYSDEDNRDDDGYSDDDNEFARYNMGNINEEAGGINLSSSKSKSNSQIECWSDPIQHLDGNQGILKDNLGAKDNSCMSFERDANMDVSRSLGLVDASSALQGRELKCDHSPRMPSKHDFSSHEMDDVYLLESGNAKDWYPGYSTCLDTNIDFLPTFNLIEEFFDLGTPDRKTRSD</sequence>
<reference evidence="2 3" key="1">
    <citation type="submission" date="2024-03" db="EMBL/GenBank/DDBJ databases">
        <authorList>
            <person name="Martinez-Hernandez J."/>
        </authorList>
    </citation>
    <scope>NUCLEOTIDE SEQUENCE [LARGE SCALE GENOMIC DNA]</scope>
</reference>
<dbReference type="InterPro" id="IPR001005">
    <property type="entry name" value="SANT/Myb"/>
</dbReference>
<evidence type="ECO:0000313" key="3">
    <source>
        <dbReference type="Proteomes" id="UP001497480"/>
    </source>
</evidence>
<gene>
    <name evidence="2" type="ORF">LLUT_LOCUS13266</name>
</gene>
<proteinExistence type="predicted"/>
<feature type="region of interest" description="Disordered" evidence="1">
    <location>
        <begin position="412"/>
        <end position="433"/>
    </location>
</feature>
<feature type="compositionally biased region" description="Acidic residues" evidence="1">
    <location>
        <begin position="416"/>
        <end position="431"/>
    </location>
</feature>
<dbReference type="PANTHER" id="PTHR46872:SF5">
    <property type="entry name" value="MYB-LIKE DOMAIN-CONTAINING PROTEIN"/>
    <property type="match status" value="1"/>
</dbReference>
<dbReference type="Proteomes" id="UP001497480">
    <property type="component" value="Unassembled WGS sequence"/>
</dbReference>
<dbReference type="CDD" id="cd00167">
    <property type="entry name" value="SANT"/>
    <property type="match status" value="1"/>
</dbReference>